<dbReference type="Gene3D" id="1.25.40.10">
    <property type="entry name" value="Tetratricopeptide repeat domain"/>
    <property type="match status" value="2"/>
</dbReference>
<protein>
    <submittedName>
        <fullName evidence="4">Uncharacterized protein</fullName>
    </submittedName>
</protein>
<dbReference type="Pfam" id="PF01075">
    <property type="entry name" value="Glyco_transf_9"/>
    <property type="match status" value="1"/>
</dbReference>
<dbReference type="AlphaFoldDB" id="A0A1C3RKK9"/>
<evidence type="ECO:0000256" key="1">
    <source>
        <dbReference type="ARBA" id="ARBA00022737"/>
    </source>
</evidence>
<dbReference type="PANTHER" id="PTHR45586">
    <property type="entry name" value="TPR REPEAT-CONTAINING PROTEIN PA4667"/>
    <property type="match status" value="1"/>
</dbReference>
<dbReference type="STRING" id="1867952.MTBPR1_70132"/>
<dbReference type="InterPro" id="IPR019734">
    <property type="entry name" value="TPR_rpt"/>
</dbReference>
<reference evidence="4 5" key="1">
    <citation type="submission" date="2016-07" db="EMBL/GenBank/DDBJ databases">
        <authorList>
            <person name="Lefevre C.T."/>
        </authorList>
    </citation>
    <scope>NUCLEOTIDE SEQUENCE [LARGE SCALE GENOMIC DNA]</scope>
    <source>
        <strain evidence="4">PR1</strain>
    </source>
</reference>
<dbReference type="InterPro" id="IPR002201">
    <property type="entry name" value="Glyco_trans_9"/>
</dbReference>
<dbReference type="Gene3D" id="3.40.50.2000">
    <property type="entry name" value="Glycogen Phosphorylase B"/>
    <property type="match status" value="1"/>
</dbReference>
<gene>
    <name evidence="4" type="ORF">MTBPR1_70132</name>
</gene>
<evidence type="ECO:0000256" key="2">
    <source>
        <dbReference type="ARBA" id="ARBA00022803"/>
    </source>
</evidence>
<dbReference type="Proteomes" id="UP000231658">
    <property type="component" value="Unassembled WGS sequence"/>
</dbReference>
<keyword evidence="2 3" id="KW-0802">TPR repeat</keyword>
<proteinExistence type="predicted"/>
<dbReference type="EMBL" id="FLYE01000046">
    <property type="protein sequence ID" value="SCA57860.1"/>
    <property type="molecule type" value="Genomic_DNA"/>
</dbReference>
<dbReference type="PROSITE" id="PS50005">
    <property type="entry name" value="TPR"/>
    <property type="match status" value="1"/>
</dbReference>
<evidence type="ECO:0000256" key="3">
    <source>
        <dbReference type="PROSITE-ProRule" id="PRU00339"/>
    </source>
</evidence>
<organism evidence="4 5">
    <name type="scientific">Candidatus Terasakiella magnetica</name>
    <dbReference type="NCBI Taxonomy" id="1867952"/>
    <lineage>
        <taxon>Bacteria</taxon>
        <taxon>Pseudomonadati</taxon>
        <taxon>Pseudomonadota</taxon>
        <taxon>Alphaproteobacteria</taxon>
        <taxon>Rhodospirillales</taxon>
        <taxon>Terasakiellaceae</taxon>
        <taxon>Terasakiella</taxon>
    </lineage>
</organism>
<dbReference type="PANTHER" id="PTHR45586:SF1">
    <property type="entry name" value="LIPOPOLYSACCHARIDE ASSEMBLY PROTEIN B"/>
    <property type="match status" value="1"/>
</dbReference>
<dbReference type="OrthoDB" id="6193797at2"/>
<dbReference type="Pfam" id="PF14559">
    <property type="entry name" value="TPR_19"/>
    <property type="match status" value="1"/>
</dbReference>
<dbReference type="Pfam" id="PF13174">
    <property type="entry name" value="TPR_6"/>
    <property type="match status" value="1"/>
</dbReference>
<name>A0A1C3RKK9_9PROT</name>
<dbReference type="InterPro" id="IPR011990">
    <property type="entry name" value="TPR-like_helical_dom_sf"/>
</dbReference>
<keyword evidence="1" id="KW-0677">Repeat</keyword>
<sequence length="493" mass="56303">MADAKMLLDQALHFEGLQKMGDAIALYKDVITLEPKNAFAYAHLSSCYFRLNHPQEANEFAKLAIRHEPKNTAYHLLYARTLGAIGKRSEELKHLKITSRLNPNHAETRLLLANEQWFAGELDEAIDQYKLLHTAFPDETEYMKRLAFAYMFHGPQEEAVDVFEKLLEKEPKNAEQHFYYGLLLLSLDRQKEAWPHYAWRHVYNPPHFKRFKNNYATWQGQDVAGKKMLLTWEQGIGDTIQFARYATALNEMGAEVILDIQAHLIELLSSLPHSAENPIRIHDTAQPQPEADYLISLMDIPFICTHSNIETPPIQTPYLQAPVDLIEHFAKSMAGLKGKKIGLSWQGNPNYPRDVARSIPLKDLSPLATIDGVDLVSLQCLHGTDQIKDFPHPLLDLEDDILEGNRGLSRIAAVIENVDMVICCDSAIAHLAGALNKPTWLFIPTIPDWRWKLHGNSTSLYPCMRLIRAPKNHSWEQVVSQKLPELEEFIRKL</sequence>
<dbReference type="InterPro" id="IPR051012">
    <property type="entry name" value="CellSynth/LPSAsmb/PSIAsmb"/>
</dbReference>
<dbReference type="SMART" id="SM00028">
    <property type="entry name" value="TPR"/>
    <property type="match status" value="4"/>
</dbReference>
<dbReference type="SUPFAM" id="SSF53756">
    <property type="entry name" value="UDP-Glycosyltransferase/glycogen phosphorylase"/>
    <property type="match status" value="1"/>
</dbReference>
<dbReference type="GO" id="GO:0016757">
    <property type="term" value="F:glycosyltransferase activity"/>
    <property type="evidence" value="ECO:0007669"/>
    <property type="project" value="InterPro"/>
</dbReference>
<evidence type="ECO:0000313" key="4">
    <source>
        <dbReference type="EMBL" id="SCA57860.1"/>
    </source>
</evidence>
<keyword evidence="5" id="KW-1185">Reference proteome</keyword>
<accession>A0A1C3RKK9</accession>
<evidence type="ECO:0000313" key="5">
    <source>
        <dbReference type="Proteomes" id="UP000231658"/>
    </source>
</evidence>
<dbReference type="RefSeq" id="WP_069189864.1">
    <property type="nucleotide sequence ID" value="NZ_FLYE01000046.1"/>
</dbReference>
<dbReference type="SUPFAM" id="SSF48452">
    <property type="entry name" value="TPR-like"/>
    <property type="match status" value="1"/>
</dbReference>
<feature type="repeat" description="TPR" evidence="3">
    <location>
        <begin position="140"/>
        <end position="173"/>
    </location>
</feature>